<accession>A0A2S6IIH9</accession>
<gene>
    <name evidence="3" type="ORF">LY01_02244</name>
</gene>
<keyword evidence="4" id="KW-1185">Reference proteome</keyword>
<organism evidence="3 4">
    <name type="scientific">Nonlabens xylanidelens</name>
    <dbReference type="NCBI Taxonomy" id="191564"/>
    <lineage>
        <taxon>Bacteria</taxon>
        <taxon>Pseudomonadati</taxon>
        <taxon>Bacteroidota</taxon>
        <taxon>Flavobacteriia</taxon>
        <taxon>Flavobacteriales</taxon>
        <taxon>Flavobacteriaceae</taxon>
        <taxon>Nonlabens</taxon>
    </lineage>
</organism>
<evidence type="ECO:0000259" key="2">
    <source>
        <dbReference type="Pfam" id="PF09992"/>
    </source>
</evidence>
<dbReference type="RefSeq" id="WP_104515922.1">
    <property type="nucleotide sequence ID" value="NZ_MQVW01000002.1"/>
</dbReference>
<evidence type="ECO:0000313" key="4">
    <source>
        <dbReference type="Proteomes" id="UP000239002"/>
    </source>
</evidence>
<feature type="domain" description="Phosphodiester glycosidase" evidence="2">
    <location>
        <begin position="73"/>
        <end position="218"/>
    </location>
</feature>
<dbReference type="PROSITE" id="PS51257">
    <property type="entry name" value="PROKAR_LIPOPROTEIN"/>
    <property type="match status" value="1"/>
</dbReference>
<reference evidence="3 4" key="1">
    <citation type="submission" date="2018-02" db="EMBL/GenBank/DDBJ databases">
        <title>Genomic Encyclopedia of Archaeal and Bacterial Type Strains, Phase II (KMG-II): from individual species to whole genera.</title>
        <authorList>
            <person name="Goeker M."/>
        </authorList>
    </citation>
    <scope>NUCLEOTIDE SEQUENCE [LARGE SCALE GENOMIC DNA]</scope>
    <source>
        <strain evidence="3 4">DSM 16809</strain>
    </source>
</reference>
<dbReference type="InterPro" id="IPR018711">
    <property type="entry name" value="NAGPA"/>
</dbReference>
<feature type="signal peptide" evidence="1">
    <location>
        <begin position="1"/>
        <end position="20"/>
    </location>
</feature>
<dbReference type="PANTHER" id="PTHR40446">
    <property type="entry name" value="N-ACETYLGLUCOSAMINE-1-PHOSPHODIESTER ALPHA-N-ACETYLGLUCOSAMINIDASE"/>
    <property type="match status" value="1"/>
</dbReference>
<dbReference type="EMBL" id="PTJE01000005">
    <property type="protein sequence ID" value="PPK94022.1"/>
    <property type="molecule type" value="Genomic_DNA"/>
</dbReference>
<proteinExistence type="predicted"/>
<name>A0A2S6IIH9_9FLAO</name>
<protein>
    <submittedName>
        <fullName evidence="3">Uncharacterized protein YigE (DUF2233 family)</fullName>
    </submittedName>
</protein>
<evidence type="ECO:0000256" key="1">
    <source>
        <dbReference type="SAM" id="SignalP"/>
    </source>
</evidence>
<comment type="caution">
    <text evidence="3">The sequence shown here is derived from an EMBL/GenBank/DDBJ whole genome shotgun (WGS) entry which is preliminary data.</text>
</comment>
<feature type="chain" id="PRO_5015472186" evidence="1">
    <location>
        <begin position="21"/>
        <end position="241"/>
    </location>
</feature>
<dbReference type="AlphaFoldDB" id="A0A2S6IIH9"/>
<sequence>MKTNYFILILSLTLLLYSCAQEKEELTIKDPRFHLKTVDLDNENLAFFWKDDNGNKVNTFTNLEKHLKLKDQKLNYAMNGGMYLKDHSPQGLYIENGRIIKALDTVQKAFGNFYLQPNGVFGIQKNGKAIIQSSTAIQIEDLKYATQSGPMLVIDGKIHDAFNEGSKNVHIRNAVGILPDGKLLFALSKEKINFYDLATFFKKQDCKNALYLDGYVSRVYDLDNNIKQMDGNFGVLIAVYK</sequence>
<dbReference type="PANTHER" id="PTHR40446:SF2">
    <property type="entry name" value="N-ACETYLGLUCOSAMINE-1-PHOSPHODIESTER ALPHA-N-ACETYLGLUCOSAMINIDASE"/>
    <property type="match status" value="1"/>
</dbReference>
<evidence type="ECO:0000313" key="3">
    <source>
        <dbReference type="EMBL" id="PPK94022.1"/>
    </source>
</evidence>
<dbReference type="OrthoDB" id="5515706at2"/>
<dbReference type="Pfam" id="PF09992">
    <property type="entry name" value="NAGPA"/>
    <property type="match status" value="1"/>
</dbReference>
<dbReference type="Proteomes" id="UP000239002">
    <property type="component" value="Unassembled WGS sequence"/>
</dbReference>
<keyword evidence="1" id="KW-0732">Signal</keyword>